<dbReference type="PANTHER" id="PTHR10091:SF6">
    <property type="entry name" value="1-EPIMERASE, PUTATIVE (AFU_ORTHOLOGUE AFUA_3G13240)-RELATED"/>
    <property type="match status" value="1"/>
</dbReference>
<dbReference type="GO" id="GO:0006006">
    <property type="term" value="P:glucose metabolic process"/>
    <property type="evidence" value="ECO:0007669"/>
    <property type="project" value="TreeGrafter"/>
</dbReference>
<evidence type="ECO:0000256" key="3">
    <source>
        <dbReference type="ARBA" id="ARBA00023277"/>
    </source>
</evidence>
<organism evidence="5 6">
    <name type="scientific">Epicoccum nigrum</name>
    <name type="common">Soil fungus</name>
    <name type="synonym">Epicoccum purpurascens</name>
    <dbReference type="NCBI Taxonomy" id="105696"/>
    <lineage>
        <taxon>Eukaryota</taxon>
        <taxon>Fungi</taxon>
        <taxon>Dikarya</taxon>
        <taxon>Ascomycota</taxon>
        <taxon>Pezizomycotina</taxon>
        <taxon>Dothideomycetes</taxon>
        <taxon>Pleosporomycetidae</taxon>
        <taxon>Pleosporales</taxon>
        <taxon>Pleosporineae</taxon>
        <taxon>Didymellaceae</taxon>
        <taxon>Epicoccum</taxon>
    </lineage>
</organism>
<accession>A0A1Y2MG01</accession>
<name>A0A1Y2MG01_EPING</name>
<protein>
    <recommendedName>
        <fullName evidence="7">Aldose 1-epimerase</fullName>
    </recommendedName>
</protein>
<dbReference type="InterPro" id="IPR047215">
    <property type="entry name" value="Galactose_mutarotase-like"/>
</dbReference>
<gene>
    <name evidence="5" type="ORF">B5807_01106</name>
</gene>
<keyword evidence="3" id="KW-0119">Carbohydrate metabolism</keyword>
<dbReference type="CDD" id="cd09019">
    <property type="entry name" value="galactose_mutarotase_like"/>
    <property type="match status" value="1"/>
</dbReference>
<keyword evidence="6" id="KW-1185">Reference proteome</keyword>
<keyword evidence="2" id="KW-0413">Isomerase</keyword>
<dbReference type="STRING" id="105696.A0A1Y2MG01"/>
<dbReference type="Pfam" id="PF01263">
    <property type="entry name" value="Aldose_epim"/>
    <property type="match status" value="1"/>
</dbReference>
<evidence type="ECO:0000256" key="1">
    <source>
        <dbReference type="ARBA" id="ARBA00006206"/>
    </source>
</evidence>
<dbReference type="GO" id="GO:0030246">
    <property type="term" value="F:carbohydrate binding"/>
    <property type="evidence" value="ECO:0007669"/>
    <property type="project" value="InterPro"/>
</dbReference>
<dbReference type="FunFam" id="2.70.98.10:FF:000014">
    <property type="entry name" value="Aldose 1-epimerase, putative"/>
    <property type="match status" value="1"/>
</dbReference>
<dbReference type="PANTHER" id="PTHR10091">
    <property type="entry name" value="ALDOSE-1-EPIMERASE"/>
    <property type="match status" value="1"/>
</dbReference>
<evidence type="ECO:0000256" key="4">
    <source>
        <dbReference type="SAM" id="MobiDB-lite"/>
    </source>
</evidence>
<feature type="compositionally biased region" description="Polar residues" evidence="4">
    <location>
        <begin position="282"/>
        <end position="291"/>
    </location>
</feature>
<feature type="region of interest" description="Disordered" evidence="4">
    <location>
        <begin position="282"/>
        <end position="301"/>
    </location>
</feature>
<dbReference type="Gene3D" id="2.70.98.10">
    <property type="match status" value="1"/>
</dbReference>
<evidence type="ECO:0000313" key="6">
    <source>
        <dbReference type="Proteomes" id="UP000193240"/>
    </source>
</evidence>
<reference evidence="5 6" key="1">
    <citation type="journal article" date="2017" name="Genome Announc.">
        <title>Genome sequence of the saprophytic ascomycete Epicoccum nigrum ICMP 19927 strain isolated from New Zealand.</title>
        <authorList>
            <person name="Fokin M."/>
            <person name="Fleetwood D."/>
            <person name="Weir B.S."/>
            <person name="Villas-Boas S.G."/>
        </authorList>
    </citation>
    <scope>NUCLEOTIDE SEQUENCE [LARGE SCALE GENOMIC DNA]</scope>
    <source>
        <strain evidence="5 6">ICMP 19927</strain>
    </source>
</reference>
<dbReference type="InterPro" id="IPR008183">
    <property type="entry name" value="Aldose_1/G6P_1-epimerase"/>
</dbReference>
<dbReference type="InParanoid" id="A0A1Y2MG01"/>
<dbReference type="AlphaFoldDB" id="A0A1Y2MG01"/>
<dbReference type="GO" id="GO:0033499">
    <property type="term" value="P:galactose catabolic process via UDP-galactose, Leloir pathway"/>
    <property type="evidence" value="ECO:0007669"/>
    <property type="project" value="TreeGrafter"/>
</dbReference>
<comment type="similarity">
    <text evidence="1">Belongs to the aldose epimerase family.</text>
</comment>
<dbReference type="SUPFAM" id="SSF74650">
    <property type="entry name" value="Galactose mutarotase-like"/>
    <property type="match status" value="1"/>
</dbReference>
<sequence length="961" mass="106238">MSDAPPNLQLPPYINATAQLSELKATSFGFLLNVKTRLGEHSSRRNHIHKTLGAFKKGELSKRDTHTSIVKTLDGYDDLKRELMDLLMLPAAEWHSDDFDLPMQQQPTMSFVGSTPEFLQPAHEPQMRLPSLSSNWLTVPQAEQSAGHVTSKDYNDPTTSFPIPPDFTPSYTFQPPTLPWMNHNTSTLHPTPSDEANLPPHTHTTFRDPWQTPKFTNTWPDGGLNFSPDSMNVRKHFGPETSLGASYDHQQELPLVYPRNSELYQNLDSCQQMTVSPERTYSLMPSPTECSPTDKFPTTDDNLNSVSTKKERGMGAHALHAPVLKSPPHTQLVQDMDSSGHGFVAEPFIHSLCGKGFSTLSGVKKHHWGKKVNDITTKTGCWAKHNKPDVDWDDHPSCQTDRPIAKTTRSVAAVSAKSRSTTSTVKSEGSPALHVSHLNTIPGFPTLHDLPRTVAHAINVPAASKSGLVERAPPEHIYGTPSRSSFDELLTAVNVVSQIDAPKPRARTDSIALHLDAQVAATEQQSPLVPYRQSADSVLSYRLSPVFRFHLFAKPVNLTSSTRAQVKMKITFLSALFAATTIAAPSNYPTNTTSGPDENGKYEISAEGIRGLFIPYGASISNLFIKGKDGVERDIVLGYDNASYYSEDPIHPHFGGVPGRYANRIKNSTFNIDGVDYHITPNENGGADTLHGGLDGWDWRNFTVVAHTESSITFSIVDPDGKEGFPGEVISYVTYTMSPYTWNIKITALSTTKKTPIMLTSHTYWNLDGFANPETPTTNNHTLHLPYSGQRVGVDNILIPDGTILPNEKYSVNDFWSAPKQIGANLTAPELLGNCGFNCTGYDNCWLVNRDQNGPFDWRNSGPVASLSSAWSGIKVDIYTDQEAFQVYSCPGQNGALPIKSTQGLDGRRRTVEKYGCVVMEVQDWIDGINQPEWQREKRQIFGPNDPAYTLEADYVFSTLE</sequence>
<evidence type="ECO:0000313" key="5">
    <source>
        <dbReference type="EMBL" id="OSS55063.1"/>
    </source>
</evidence>
<dbReference type="Proteomes" id="UP000193240">
    <property type="component" value="Unassembled WGS sequence"/>
</dbReference>
<evidence type="ECO:0008006" key="7">
    <source>
        <dbReference type="Google" id="ProtNLM"/>
    </source>
</evidence>
<dbReference type="InterPro" id="IPR011013">
    <property type="entry name" value="Gal_mutarotase_sf_dom"/>
</dbReference>
<evidence type="ECO:0000256" key="2">
    <source>
        <dbReference type="ARBA" id="ARBA00023235"/>
    </source>
</evidence>
<proteinExistence type="inferred from homology"/>
<dbReference type="InterPro" id="IPR014718">
    <property type="entry name" value="GH-type_carb-bd"/>
</dbReference>
<dbReference type="EMBL" id="KZ107838">
    <property type="protein sequence ID" value="OSS55063.1"/>
    <property type="molecule type" value="Genomic_DNA"/>
</dbReference>
<dbReference type="GO" id="GO:0004034">
    <property type="term" value="F:aldose 1-epimerase activity"/>
    <property type="evidence" value="ECO:0007669"/>
    <property type="project" value="TreeGrafter"/>
</dbReference>